<proteinExistence type="predicted"/>
<accession>A0A8D8QUH0</accession>
<organism evidence="1">
    <name type="scientific">Cacopsylla melanoneura</name>
    <dbReference type="NCBI Taxonomy" id="428564"/>
    <lineage>
        <taxon>Eukaryota</taxon>
        <taxon>Metazoa</taxon>
        <taxon>Ecdysozoa</taxon>
        <taxon>Arthropoda</taxon>
        <taxon>Hexapoda</taxon>
        <taxon>Insecta</taxon>
        <taxon>Pterygota</taxon>
        <taxon>Neoptera</taxon>
        <taxon>Paraneoptera</taxon>
        <taxon>Hemiptera</taxon>
        <taxon>Sternorrhyncha</taxon>
        <taxon>Psylloidea</taxon>
        <taxon>Psyllidae</taxon>
        <taxon>Psyllinae</taxon>
        <taxon>Cacopsylla</taxon>
    </lineage>
</organism>
<dbReference type="AlphaFoldDB" id="A0A8D8QUH0"/>
<evidence type="ECO:0000313" key="1">
    <source>
        <dbReference type="EMBL" id="CAG6638574.1"/>
    </source>
</evidence>
<protein>
    <submittedName>
        <fullName evidence="1">Uncharacterized protein</fullName>
    </submittedName>
</protein>
<sequence length="118" mass="14064">MIIFSLLLRFQFQRKKKNFFIFLLLKNEKAGKYQEKSAAFEWNFKTNCKECIILKSFSSFIVFYKKKYFEVPATYWPTNHSADICSYLCAYASFSSTVKLGIYFHSIKEKIHDMDCQV</sequence>
<name>A0A8D8QUH0_9HEMI</name>
<reference evidence="1" key="1">
    <citation type="submission" date="2021-05" db="EMBL/GenBank/DDBJ databases">
        <authorList>
            <person name="Alioto T."/>
            <person name="Alioto T."/>
            <person name="Gomez Garrido J."/>
        </authorList>
    </citation>
    <scope>NUCLEOTIDE SEQUENCE</scope>
</reference>
<dbReference type="EMBL" id="HBUF01102977">
    <property type="protein sequence ID" value="CAG6638574.1"/>
    <property type="molecule type" value="Transcribed_RNA"/>
</dbReference>